<dbReference type="InterPro" id="IPR042121">
    <property type="entry name" value="MutL_C_regsub"/>
</dbReference>
<dbReference type="EMBL" id="CP022355">
    <property type="protein sequence ID" value="ASK78257.1"/>
    <property type="molecule type" value="Genomic_DNA"/>
</dbReference>
<evidence type="ECO:0000256" key="2">
    <source>
        <dbReference type="ARBA" id="ARBA00021975"/>
    </source>
</evidence>
<dbReference type="FunFam" id="3.30.565.10:FF:000003">
    <property type="entry name" value="DNA mismatch repair endonuclease MutL"/>
    <property type="match status" value="1"/>
</dbReference>
<evidence type="ECO:0000256" key="3">
    <source>
        <dbReference type="ARBA" id="ARBA00022763"/>
    </source>
</evidence>
<gene>
    <name evidence="6" type="ORF">CF386_04090</name>
</gene>
<keyword evidence="7" id="KW-1185">Reference proteome</keyword>
<dbReference type="GO" id="GO:0140664">
    <property type="term" value="F:ATP-dependent DNA damage sensor activity"/>
    <property type="evidence" value="ECO:0007669"/>
    <property type="project" value="InterPro"/>
</dbReference>
<dbReference type="GO" id="GO:0006298">
    <property type="term" value="P:mismatch repair"/>
    <property type="evidence" value="ECO:0007669"/>
    <property type="project" value="InterPro"/>
</dbReference>
<dbReference type="Pfam" id="PF01119">
    <property type="entry name" value="DNA_mis_repair"/>
    <property type="match status" value="1"/>
</dbReference>
<proteinExistence type="inferred from homology"/>
<accession>A0A220VD38</accession>
<dbReference type="CDD" id="cd16926">
    <property type="entry name" value="HATPase_MutL-MLH-PMS-like"/>
    <property type="match status" value="1"/>
</dbReference>
<comment type="similarity">
    <text evidence="1">Belongs to the DNA mismatch repair MutL/HexB family.</text>
</comment>
<dbReference type="InterPro" id="IPR014721">
    <property type="entry name" value="Ribsml_uS5_D2-typ_fold_subgr"/>
</dbReference>
<dbReference type="InterPro" id="IPR013507">
    <property type="entry name" value="DNA_mismatch_S5_2-like"/>
</dbReference>
<dbReference type="PANTHER" id="PTHR10073:SF12">
    <property type="entry name" value="DNA MISMATCH REPAIR PROTEIN MLH1"/>
    <property type="match status" value="1"/>
</dbReference>
<dbReference type="Pfam" id="PF13589">
    <property type="entry name" value="HATPase_c_3"/>
    <property type="match status" value="1"/>
</dbReference>
<dbReference type="Gene3D" id="3.30.1540.20">
    <property type="entry name" value="MutL, C-terminal domain, dimerisation subdomain"/>
    <property type="match status" value="1"/>
</dbReference>
<dbReference type="SMART" id="SM01340">
    <property type="entry name" value="DNA_mis_repair"/>
    <property type="match status" value="1"/>
</dbReference>
<dbReference type="GO" id="GO:0016887">
    <property type="term" value="F:ATP hydrolysis activity"/>
    <property type="evidence" value="ECO:0007669"/>
    <property type="project" value="InterPro"/>
</dbReference>
<dbReference type="InterPro" id="IPR002099">
    <property type="entry name" value="MutL/Mlh/PMS"/>
</dbReference>
<dbReference type="PANTHER" id="PTHR10073">
    <property type="entry name" value="DNA MISMATCH REPAIR PROTEIN MLH, PMS, MUTL"/>
    <property type="match status" value="1"/>
</dbReference>
<organism evidence="6 7">
    <name type="scientific">Paraphotobacterium marinum</name>
    <dbReference type="NCBI Taxonomy" id="1755811"/>
    <lineage>
        <taxon>Bacteria</taxon>
        <taxon>Pseudomonadati</taxon>
        <taxon>Pseudomonadota</taxon>
        <taxon>Gammaproteobacteria</taxon>
        <taxon>Vibrionales</taxon>
        <taxon>Vibrionaceae</taxon>
        <taxon>Paraphotobacterium</taxon>
    </lineage>
</organism>
<dbReference type="GO" id="GO:0032300">
    <property type="term" value="C:mismatch repair complex"/>
    <property type="evidence" value="ECO:0007669"/>
    <property type="project" value="InterPro"/>
</dbReference>
<dbReference type="SUPFAM" id="SSF118116">
    <property type="entry name" value="DNA mismatch repair protein MutL"/>
    <property type="match status" value="1"/>
</dbReference>
<dbReference type="SUPFAM" id="SSF55874">
    <property type="entry name" value="ATPase domain of HSP90 chaperone/DNA topoisomerase II/histidine kinase"/>
    <property type="match status" value="1"/>
</dbReference>
<dbReference type="InterPro" id="IPR042120">
    <property type="entry name" value="MutL_C_dimsub"/>
</dbReference>
<evidence type="ECO:0000313" key="7">
    <source>
        <dbReference type="Proteomes" id="UP000242175"/>
    </source>
</evidence>
<evidence type="ECO:0000259" key="5">
    <source>
        <dbReference type="SMART" id="SM01340"/>
    </source>
</evidence>
<reference evidence="6 7" key="1">
    <citation type="journal article" date="2016" name="Int. J. Syst. Evol. Microbiol.">
        <title>Paraphotobacterium marinum gen. nov., sp. nov., a member of the family Vibrionaceae, isolated from surface seawater.</title>
        <authorList>
            <person name="Huang Z."/>
            <person name="Dong C."/>
            <person name="Shao Z."/>
        </authorList>
    </citation>
    <scope>NUCLEOTIDE SEQUENCE [LARGE SCALE GENOMIC DNA]</scope>
    <source>
        <strain evidence="6 7">NSCS20N07D</strain>
    </source>
</reference>
<name>A0A220VD38_9GAMM</name>
<dbReference type="InterPro" id="IPR037198">
    <property type="entry name" value="MutL_C_sf"/>
</dbReference>
<dbReference type="RefSeq" id="WP_089073165.1">
    <property type="nucleotide sequence ID" value="NZ_CBCSAM010000013.1"/>
</dbReference>
<dbReference type="PROSITE" id="PS00058">
    <property type="entry name" value="DNA_MISMATCH_REPAIR_1"/>
    <property type="match status" value="1"/>
</dbReference>
<keyword evidence="4" id="KW-0234">DNA repair</keyword>
<dbReference type="Gene3D" id="3.30.565.10">
    <property type="entry name" value="Histidine kinase-like ATPase, C-terminal domain"/>
    <property type="match status" value="1"/>
</dbReference>
<dbReference type="InterPro" id="IPR020568">
    <property type="entry name" value="Ribosomal_Su5_D2-typ_SF"/>
</dbReference>
<dbReference type="SUPFAM" id="SSF54211">
    <property type="entry name" value="Ribosomal protein S5 domain 2-like"/>
    <property type="match status" value="1"/>
</dbReference>
<dbReference type="GO" id="GO:0005524">
    <property type="term" value="F:ATP binding"/>
    <property type="evidence" value="ECO:0007669"/>
    <property type="project" value="InterPro"/>
</dbReference>
<dbReference type="Gene3D" id="3.30.1370.100">
    <property type="entry name" value="MutL, C-terminal domain, regulatory subdomain"/>
    <property type="match status" value="1"/>
</dbReference>
<dbReference type="InterPro" id="IPR036890">
    <property type="entry name" value="HATPase_C_sf"/>
</dbReference>
<protein>
    <recommendedName>
        <fullName evidence="2">DNA mismatch repair protein MutL</fullName>
    </recommendedName>
</protein>
<feature type="domain" description="DNA mismatch repair protein S5" evidence="5">
    <location>
        <begin position="212"/>
        <end position="326"/>
    </location>
</feature>
<dbReference type="Proteomes" id="UP000242175">
    <property type="component" value="Chromosome large"/>
</dbReference>
<keyword evidence="3" id="KW-0227">DNA damage</keyword>
<dbReference type="AlphaFoldDB" id="A0A220VD38"/>
<dbReference type="InterPro" id="IPR038973">
    <property type="entry name" value="MutL/Mlh/Pms-like"/>
</dbReference>
<evidence type="ECO:0000256" key="1">
    <source>
        <dbReference type="ARBA" id="ARBA00006082"/>
    </source>
</evidence>
<sequence>MRIKKLSTIVANQIAAGEVIERPVSIIKELVENSLDAGSDSIDIKLVNGGKSLISIKDNGDGIFKDDLKLSLVKHATSKITTSNDLLYLSSLGFRGEALSSICSISRIMISSIKNGEKQGWQIYNEFDSMDTNIKLSNILEGTLIEVRDMFYNIPARLKFLKSDKTEYINVEKLITAYAISNPHVSFSLSHNGKLLKKFNRVTDNNDVEKRLSLILGKRFIDNNSYFKSTFEKIVLSGWVVNPDINLPSCQFVFLNGRVIKDKVVNHAIKQAYKRYDIINQNYIIFVDLPKDQVDINVHPSKYEVRFSNNRILHDFLVSTLSNMLIKNHKIKNEVSLDLSNDNQCTSIKEHTTTNYKTEEDEKGCIGQQENIKLESLNSYPSLIDAKRKKLEPSRIHYFDAYERNETQNSLTNNFGVNPENRIDNNILGKPITLINGYCVMLTCENRLKVVSLLKVSKALCAQKIKNHGLESKPLLIPYKLNFNELVSNKQRDYMEVLGFKFKLLENYLTFTHVPNILKDKKLDQYLEEFVRIFCLEQNFIFKNNSDLFENFTDFIVKQAPKINNLSEAIHMIACLESEFEQETQVILDTVTTELNLEELIGQNLL</sequence>
<dbReference type="KEGG" id="pmai:CF386_04090"/>
<evidence type="ECO:0000313" key="6">
    <source>
        <dbReference type="EMBL" id="ASK78257.1"/>
    </source>
</evidence>
<dbReference type="InterPro" id="IPR014762">
    <property type="entry name" value="DNA_mismatch_repair_CS"/>
</dbReference>
<dbReference type="NCBIfam" id="TIGR00585">
    <property type="entry name" value="mutl"/>
    <property type="match status" value="1"/>
</dbReference>
<dbReference type="GO" id="GO:0030983">
    <property type="term" value="F:mismatched DNA binding"/>
    <property type="evidence" value="ECO:0007669"/>
    <property type="project" value="InterPro"/>
</dbReference>
<dbReference type="OrthoDB" id="9763467at2"/>
<evidence type="ECO:0000256" key="4">
    <source>
        <dbReference type="ARBA" id="ARBA00023204"/>
    </source>
</evidence>
<dbReference type="Gene3D" id="3.30.230.10">
    <property type="match status" value="1"/>
</dbReference>